<dbReference type="SMART" id="SM00408">
    <property type="entry name" value="IGc2"/>
    <property type="match status" value="2"/>
</dbReference>
<name>A0ABD1KGV8_9TELE</name>
<comment type="subcellular location">
    <subcellularLocation>
        <location evidence="1">Cytoplasm</location>
    </subcellularLocation>
</comment>
<dbReference type="Pfam" id="PF00041">
    <property type="entry name" value="fn3"/>
    <property type="match status" value="1"/>
</dbReference>
<dbReference type="FunFam" id="2.60.40.10:FF:000523">
    <property type="entry name" value="obscurin isoform X4"/>
    <property type="match status" value="1"/>
</dbReference>
<evidence type="ECO:0000256" key="2">
    <source>
        <dbReference type="ARBA" id="ARBA00022490"/>
    </source>
</evidence>
<dbReference type="InterPro" id="IPR003598">
    <property type="entry name" value="Ig_sub2"/>
</dbReference>
<feature type="region of interest" description="Disordered" evidence="7">
    <location>
        <begin position="700"/>
        <end position="720"/>
    </location>
</feature>
<evidence type="ECO:0000313" key="11">
    <source>
        <dbReference type="Proteomes" id="UP001591681"/>
    </source>
</evidence>
<proteinExistence type="predicted"/>
<feature type="region of interest" description="Disordered" evidence="7">
    <location>
        <begin position="659"/>
        <end position="682"/>
    </location>
</feature>
<evidence type="ECO:0000256" key="5">
    <source>
        <dbReference type="ARBA" id="ARBA00023157"/>
    </source>
</evidence>
<protein>
    <submittedName>
        <fullName evidence="10">Uncharacterized protein</fullName>
    </submittedName>
</protein>
<dbReference type="EMBL" id="JBHFQA010000006">
    <property type="protein sequence ID" value="KAL2098330.1"/>
    <property type="molecule type" value="Genomic_DNA"/>
</dbReference>
<evidence type="ECO:0000256" key="6">
    <source>
        <dbReference type="ARBA" id="ARBA00023319"/>
    </source>
</evidence>
<evidence type="ECO:0000256" key="3">
    <source>
        <dbReference type="ARBA" id="ARBA00022553"/>
    </source>
</evidence>
<evidence type="ECO:0000259" key="9">
    <source>
        <dbReference type="PROSITE" id="PS50853"/>
    </source>
</evidence>
<dbReference type="PANTHER" id="PTHR35971:SF5">
    <property type="entry name" value="OBSCURIN LIKE CYTOSKELETAL ADAPTOR 1"/>
    <property type="match status" value="1"/>
</dbReference>
<dbReference type="PROSITE" id="PS50853">
    <property type="entry name" value="FN3"/>
    <property type="match status" value="1"/>
</dbReference>
<feature type="domain" description="Ig-like" evidence="8">
    <location>
        <begin position="1"/>
        <end position="78"/>
    </location>
</feature>
<evidence type="ECO:0000256" key="1">
    <source>
        <dbReference type="ARBA" id="ARBA00004496"/>
    </source>
</evidence>
<dbReference type="InterPro" id="IPR003599">
    <property type="entry name" value="Ig_sub"/>
</dbReference>
<dbReference type="InterPro" id="IPR013783">
    <property type="entry name" value="Ig-like_fold"/>
</dbReference>
<dbReference type="InterPro" id="IPR036179">
    <property type="entry name" value="Ig-like_dom_sf"/>
</dbReference>
<organism evidence="10 11">
    <name type="scientific">Coilia grayii</name>
    <name type="common">Gray's grenadier anchovy</name>
    <dbReference type="NCBI Taxonomy" id="363190"/>
    <lineage>
        <taxon>Eukaryota</taxon>
        <taxon>Metazoa</taxon>
        <taxon>Chordata</taxon>
        <taxon>Craniata</taxon>
        <taxon>Vertebrata</taxon>
        <taxon>Euteleostomi</taxon>
        <taxon>Actinopterygii</taxon>
        <taxon>Neopterygii</taxon>
        <taxon>Teleostei</taxon>
        <taxon>Clupei</taxon>
        <taxon>Clupeiformes</taxon>
        <taxon>Clupeoidei</taxon>
        <taxon>Engraulidae</taxon>
        <taxon>Coilinae</taxon>
        <taxon>Coilia</taxon>
    </lineage>
</organism>
<dbReference type="InterPro" id="IPR013098">
    <property type="entry name" value="Ig_I-set"/>
</dbReference>
<dbReference type="Gene3D" id="2.60.40.10">
    <property type="entry name" value="Immunoglobulins"/>
    <property type="match status" value="5"/>
</dbReference>
<keyword evidence="2" id="KW-0963">Cytoplasm</keyword>
<dbReference type="PRINTS" id="PR00014">
    <property type="entry name" value="FNTYPEIII"/>
</dbReference>
<feature type="compositionally biased region" description="Low complexity" evidence="7">
    <location>
        <begin position="664"/>
        <end position="675"/>
    </location>
</feature>
<evidence type="ECO:0000259" key="8">
    <source>
        <dbReference type="PROSITE" id="PS50835"/>
    </source>
</evidence>
<dbReference type="FunFam" id="2.60.40.10:FF:000032">
    <property type="entry name" value="palladin isoform X1"/>
    <property type="match status" value="1"/>
</dbReference>
<sequence>MEDLQVQEGEPAEFICQYSRPVTAVWKRDGQSLQVDGYRVIVDQDWNVAHLYISSVIPEDTGIYSCEAEGTCVKAHLEVKAKPIDIIQGLENVEAIEGGEALFECSLSRPEPKDFCWLLNGKPVMESSSVEIVSFESGRRHLLLLKELHVGDSTVTFKAGSTSTTAMLSVKGWQLKIMTALEDKEVVVGEQVEFTCVLNEVVADSEVAWYINGAEVHADDSKAVSSDGCTHRLILKEVNGQTTQEITFAAQDAISMAKLTVIGPPDPPEDPELVSKTKDSVTLSWFTPLNDGGSSILGYRVEMRQVDSALWLPCHTEPVCTTEVMVGNLIPGIGYRFRVAAINRAGTGEPIQLPQTVQPEVQVSVTEQMACLDYEFTKKAETSNSTEGDVTEVLQAELGEDSQPSLPPEAASEGDLHALWDAVAKKRRMSREPTLDSIPEEDGKEKHKQKSGTRDEKKPLELTIAQEPNLQTSTDNETIRVTPSNEACLQKTCISAITCHTETVSLEKTYEQIQKTEQHTTEKVTATDICNEKELEQLEAAIKIHTGAKAQKDMRPLFKEVFKDQTKEPNSTIHLECVTDSKPDQIRWLKDNDPVVDGKHYHIDNYNDGTCSLVVTAATTKDTGIYTCEVTNKFGVAAHSGKVTVGSLRESSECRPLTLTHGYSADSEPESSSGSEMDESLRQASKRLRRLLRTRLPPDVEEESFVSADEGELQPPDPHSYREDDHYIYIRFDTQAEAELASKRFQDMFTAQGVPVETTILEAKPPNKVELRIMKMGYIQDRSQTPTQEQQTTALITGAPGMAILSIFGA</sequence>
<accession>A0ABD1KGV8</accession>
<feature type="domain" description="Fibronectin type-III" evidence="9">
    <location>
        <begin position="267"/>
        <end position="364"/>
    </location>
</feature>
<evidence type="ECO:0000256" key="4">
    <source>
        <dbReference type="ARBA" id="ARBA00022737"/>
    </source>
</evidence>
<dbReference type="SMART" id="SM00409">
    <property type="entry name" value="IG"/>
    <property type="match status" value="4"/>
</dbReference>
<dbReference type="SUPFAM" id="SSF49265">
    <property type="entry name" value="Fibronectin type III"/>
    <property type="match status" value="1"/>
</dbReference>
<reference evidence="10 11" key="1">
    <citation type="submission" date="2024-09" db="EMBL/GenBank/DDBJ databases">
        <title>A chromosome-level genome assembly of Gray's grenadier anchovy, Coilia grayii.</title>
        <authorList>
            <person name="Fu Z."/>
        </authorList>
    </citation>
    <scope>NUCLEOTIDE SEQUENCE [LARGE SCALE GENOMIC DNA]</scope>
    <source>
        <strain evidence="10">G4</strain>
        <tissue evidence="10">Muscle</tissue>
    </source>
</reference>
<dbReference type="SUPFAM" id="SSF48726">
    <property type="entry name" value="Immunoglobulin"/>
    <property type="match status" value="4"/>
</dbReference>
<feature type="domain" description="Ig-like" evidence="8">
    <location>
        <begin position="556"/>
        <end position="644"/>
    </location>
</feature>
<keyword evidence="3" id="KW-0597">Phosphoprotein</keyword>
<keyword evidence="4" id="KW-0677">Repeat</keyword>
<comment type="caution">
    <text evidence="10">The sequence shown here is derived from an EMBL/GenBank/DDBJ whole genome shotgun (WGS) entry which is preliminary data.</text>
</comment>
<keyword evidence="5" id="KW-1015">Disulfide bond</keyword>
<dbReference type="PROSITE" id="PS50835">
    <property type="entry name" value="IG_LIKE"/>
    <property type="match status" value="2"/>
</dbReference>
<dbReference type="CDD" id="cd00063">
    <property type="entry name" value="FN3"/>
    <property type="match status" value="1"/>
</dbReference>
<gene>
    <name evidence="10" type="ORF">ACEWY4_007537</name>
</gene>
<dbReference type="InterPro" id="IPR036116">
    <property type="entry name" value="FN3_sf"/>
</dbReference>
<evidence type="ECO:0000313" key="10">
    <source>
        <dbReference type="EMBL" id="KAL2098330.1"/>
    </source>
</evidence>
<dbReference type="InterPro" id="IPR052385">
    <property type="entry name" value="Obscurin/Obscurin-like_Reg"/>
</dbReference>
<keyword evidence="6" id="KW-0393">Immunoglobulin domain</keyword>
<dbReference type="Pfam" id="PF07679">
    <property type="entry name" value="I-set"/>
    <property type="match status" value="3"/>
</dbReference>
<feature type="compositionally biased region" description="Acidic residues" evidence="7">
    <location>
        <begin position="700"/>
        <end position="712"/>
    </location>
</feature>
<dbReference type="Proteomes" id="UP001591681">
    <property type="component" value="Unassembled WGS sequence"/>
</dbReference>
<dbReference type="AlphaFoldDB" id="A0ABD1KGV8"/>
<dbReference type="SMART" id="SM00060">
    <property type="entry name" value="FN3"/>
    <property type="match status" value="1"/>
</dbReference>
<dbReference type="InterPro" id="IPR007110">
    <property type="entry name" value="Ig-like_dom"/>
</dbReference>
<evidence type="ECO:0000256" key="7">
    <source>
        <dbReference type="SAM" id="MobiDB-lite"/>
    </source>
</evidence>
<dbReference type="GO" id="GO:0005737">
    <property type="term" value="C:cytoplasm"/>
    <property type="evidence" value="ECO:0007669"/>
    <property type="project" value="UniProtKB-SubCell"/>
</dbReference>
<keyword evidence="11" id="KW-1185">Reference proteome</keyword>
<dbReference type="FunFam" id="2.60.40.10:FF:000135">
    <property type="entry name" value="Titin a"/>
    <property type="match status" value="1"/>
</dbReference>
<feature type="region of interest" description="Disordered" evidence="7">
    <location>
        <begin position="427"/>
        <end position="464"/>
    </location>
</feature>
<dbReference type="PANTHER" id="PTHR35971">
    <property type="entry name" value="SI:DKEY-31G6.6"/>
    <property type="match status" value="1"/>
</dbReference>
<dbReference type="InterPro" id="IPR003961">
    <property type="entry name" value="FN3_dom"/>
</dbReference>